<dbReference type="CDD" id="cd11474">
    <property type="entry name" value="SLC5sbd_CHT"/>
    <property type="match status" value="1"/>
</dbReference>
<dbReference type="Gene3D" id="1.20.1730.10">
    <property type="entry name" value="Sodium/glucose cotransporter"/>
    <property type="match status" value="1"/>
</dbReference>
<sequence>MTLNIPGVVTVVLFYILILGTGVWAARKSRRAEGKSHGDRTAVVLLGDRNISLVVGIFTMTATWVGGGFILGVAEAVYTPKMGLIWALMPIQYSASFILGGLFFAKPMRDKKYITMMDPFQIKYGNVLSGALVLPSLLVDVLWVACTLVGLGVTMSVILDLPYGYSVLISSAVAIIYTLLGGLYSVAYTDIIQLSLTFLSLWLCIPFLLFSPTCADIAQTAINHTFQEPWIGTLSPDNVWKWIDDFLMIGLGSVSFQSFHQRTLSASSPLTAQLTCYAAALVIAILGIPPVLVGAIAASTDWNQTLYGSPSPYERGEHTFILPLVLQYLTPSYVSIIGIGAVAAAVMSSTDSALLSATSVFSSNIYKNVLRKQASNNEMKWVIRVAVMVVGLAGTSITFYTNSTLVLWILGADISYTLIFPHLVAVLFFEVSSGYGAMVGYVVGLTVRILLGEKIVGLPVVLHLPGSTLEDGVHVQKSPVRTVSMLCTLATILVFSWLASFMFNHGLLPERWDIFKVKRDVRAATQDLRGEAGSDTECDGDGLGIALQPVLANEF</sequence>
<evidence type="ECO:0008006" key="17">
    <source>
        <dbReference type="Google" id="ProtNLM"/>
    </source>
</evidence>
<keyword evidence="9" id="KW-0406">Ion transport</keyword>
<dbReference type="STRING" id="94237.ENSMMOP00000008634"/>
<dbReference type="PANTHER" id="PTHR45897">
    <property type="entry name" value="HIGH-AFFINITY CHOLINE TRANSPORTER 1"/>
    <property type="match status" value="1"/>
</dbReference>
<feature type="transmembrane region" description="Helical" evidence="14">
    <location>
        <begin position="53"/>
        <end position="78"/>
    </location>
</feature>
<dbReference type="InterPro" id="IPR038377">
    <property type="entry name" value="Na/Glc_symporter_sf"/>
</dbReference>
<comment type="similarity">
    <text evidence="2 13">Belongs to the sodium:solute symporter (SSF) (TC 2.A.21) family.</text>
</comment>
<evidence type="ECO:0000256" key="11">
    <source>
        <dbReference type="ARBA" id="ARBA00023180"/>
    </source>
</evidence>
<keyword evidence="7 14" id="KW-1133">Transmembrane helix</keyword>
<feature type="transmembrane region" description="Helical" evidence="14">
    <location>
        <begin position="482"/>
        <end position="503"/>
    </location>
</feature>
<dbReference type="GO" id="GO:0005307">
    <property type="term" value="F:choline:sodium symporter activity"/>
    <property type="evidence" value="ECO:0007669"/>
    <property type="project" value="TreeGrafter"/>
</dbReference>
<evidence type="ECO:0000256" key="4">
    <source>
        <dbReference type="ARBA" id="ARBA00022692"/>
    </source>
</evidence>
<keyword evidence="8" id="KW-0915">Sodium</keyword>
<keyword evidence="12" id="KW-0739">Sodium transport</keyword>
<protein>
    <recommendedName>
        <fullName evidence="17">Solute carrier family 5 member 7</fullName>
    </recommendedName>
</protein>
<keyword evidence="11" id="KW-0325">Glycoprotein</keyword>
<feature type="transmembrane region" description="Helical" evidence="14">
    <location>
        <begin position="126"/>
        <end position="151"/>
    </location>
</feature>
<proteinExistence type="inferred from homology"/>
<organism evidence="15 16">
    <name type="scientific">Mola mola</name>
    <name type="common">Ocean sunfish</name>
    <name type="synonym">Tetraodon mola</name>
    <dbReference type="NCBI Taxonomy" id="94237"/>
    <lineage>
        <taxon>Eukaryota</taxon>
        <taxon>Metazoa</taxon>
        <taxon>Chordata</taxon>
        <taxon>Craniata</taxon>
        <taxon>Vertebrata</taxon>
        <taxon>Euteleostomi</taxon>
        <taxon>Actinopterygii</taxon>
        <taxon>Neopterygii</taxon>
        <taxon>Teleostei</taxon>
        <taxon>Neoteleostei</taxon>
        <taxon>Acanthomorphata</taxon>
        <taxon>Eupercaria</taxon>
        <taxon>Tetraodontiformes</taxon>
        <taxon>Molidae</taxon>
        <taxon>Mola</taxon>
    </lineage>
</organism>
<feature type="transmembrane region" description="Helical" evidence="14">
    <location>
        <begin position="406"/>
        <end position="429"/>
    </location>
</feature>
<dbReference type="Pfam" id="PF00474">
    <property type="entry name" value="SSF"/>
    <property type="match status" value="1"/>
</dbReference>
<evidence type="ECO:0000256" key="2">
    <source>
        <dbReference type="ARBA" id="ARBA00006434"/>
    </source>
</evidence>
<feature type="transmembrane region" description="Helical" evidence="14">
    <location>
        <begin position="84"/>
        <end position="105"/>
    </location>
</feature>
<dbReference type="Ensembl" id="ENSMMOT00000008788.1">
    <property type="protein sequence ID" value="ENSMMOP00000008634.1"/>
    <property type="gene ID" value="ENSMMOG00000006674.1"/>
</dbReference>
<dbReference type="PROSITE" id="PS50283">
    <property type="entry name" value="NA_SOLUT_SYMP_3"/>
    <property type="match status" value="1"/>
</dbReference>
<evidence type="ECO:0000256" key="9">
    <source>
        <dbReference type="ARBA" id="ARBA00023065"/>
    </source>
</evidence>
<dbReference type="PANTHER" id="PTHR45897:SF5">
    <property type="entry name" value="HIGH AFFINITY CHOLINE TRANSPORTER 1"/>
    <property type="match status" value="1"/>
</dbReference>
<evidence type="ECO:0000256" key="5">
    <source>
        <dbReference type="ARBA" id="ARBA00022847"/>
    </source>
</evidence>
<evidence type="ECO:0000256" key="8">
    <source>
        <dbReference type="ARBA" id="ARBA00023053"/>
    </source>
</evidence>
<evidence type="ECO:0000256" key="13">
    <source>
        <dbReference type="RuleBase" id="RU362091"/>
    </source>
</evidence>
<accession>A0A3Q3WIJ9</accession>
<evidence type="ECO:0000256" key="6">
    <source>
        <dbReference type="ARBA" id="ARBA00022979"/>
    </source>
</evidence>
<keyword evidence="5" id="KW-0769">Symport</keyword>
<evidence type="ECO:0000313" key="15">
    <source>
        <dbReference type="Ensembl" id="ENSMMOP00000008634.1"/>
    </source>
</evidence>
<comment type="subcellular location">
    <subcellularLocation>
        <location evidence="1">Membrane</location>
        <topology evidence="1">Multi-pass membrane protein</topology>
    </subcellularLocation>
</comment>
<dbReference type="Proteomes" id="UP000261620">
    <property type="component" value="Unplaced"/>
</dbReference>
<keyword evidence="4 14" id="KW-0812">Transmembrane</keyword>
<feature type="transmembrane region" description="Helical" evidence="14">
    <location>
        <begin position="381"/>
        <end position="400"/>
    </location>
</feature>
<dbReference type="InterPro" id="IPR052244">
    <property type="entry name" value="Choline_transporter"/>
</dbReference>
<evidence type="ECO:0000256" key="14">
    <source>
        <dbReference type="SAM" id="Phobius"/>
    </source>
</evidence>
<keyword evidence="10 14" id="KW-0472">Membrane</keyword>
<evidence type="ECO:0000256" key="1">
    <source>
        <dbReference type="ARBA" id="ARBA00004141"/>
    </source>
</evidence>
<feature type="transmembrane region" description="Helical" evidence="14">
    <location>
        <begin position="163"/>
        <end position="184"/>
    </location>
</feature>
<feature type="transmembrane region" description="Helical" evidence="14">
    <location>
        <begin position="6"/>
        <end position="26"/>
    </location>
</feature>
<feature type="transmembrane region" description="Helical" evidence="14">
    <location>
        <begin position="277"/>
        <end position="300"/>
    </location>
</feature>
<reference evidence="15" key="2">
    <citation type="submission" date="2025-09" db="UniProtKB">
        <authorList>
            <consortium name="Ensembl"/>
        </authorList>
    </citation>
    <scope>IDENTIFICATION</scope>
</reference>
<evidence type="ECO:0000256" key="7">
    <source>
        <dbReference type="ARBA" id="ARBA00022989"/>
    </source>
</evidence>
<name>A0A3Q3WIJ9_MOLML</name>
<dbReference type="OMA" id="WIDDFLM"/>
<dbReference type="GO" id="GO:0005886">
    <property type="term" value="C:plasma membrane"/>
    <property type="evidence" value="ECO:0007669"/>
    <property type="project" value="TreeGrafter"/>
</dbReference>
<evidence type="ECO:0000256" key="3">
    <source>
        <dbReference type="ARBA" id="ARBA00022448"/>
    </source>
</evidence>
<evidence type="ECO:0000313" key="16">
    <source>
        <dbReference type="Proteomes" id="UP000261620"/>
    </source>
</evidence>
<dbReference type="AlphaFoldDB" id="A0A3Q3WIJ9"/>
<feature type="transmembrane region" description="Helical" evidence="14">
    <location>
        <begin position="320"/>
        <end position="346"/>
    </location>
</feature>
<evidence type="ECO:0000256" key="12">
    <source>
        <dbReference type="ARBA" id="ARBA00023201"/>
    </source>
</evidence>
<dbReference type="InterPro" id="IPR001734">
    <property type="entry name" value="Na/solute_symporter"/>
</dbReference>
<dbReference type="GO" id="GO:0008292">
    <property type="term" value="P:acetylcholine biosynthetic process"/>
    <property type="evidence" value="ECO:0007669"/>
    <property type="project" value="TreeGrafter"/>
</dbReference>
<evidence type="ECO:0000256" key="10">
    <source>
        <dbReference type="ARBA" id="ARBA00023136"/>
    </source>
</evidence>
<feature type="transmembrane region" description="Helical" evidence="14">
    <location>
        <begin position="191"/>
        <end position="210"/>
    </location>
</feature>
<keyword evidence="3" id="KW-0813">Transport</keyword>
<keyword evidence="6" id="KW-0530">Neurotransmitter biosynthesis</keyword>
<reference evidence="15" key="1">
    <citation type="submission" date="2025-08" db="UniProtKB">
        <authorList>
            <consortium name="Ensembl"/>
        </authorList>
    </citation>
    <scope>IDENTIFICATION</scope>
</reference>
<keyword evidence="16" id="KW-1185">Reference proteome</keyword>